<protein>
    <submittedName>
        <fullName evidence="2">Uncharacterized protein</fullName>
    </submittedName>
</protein>
<sequence>MSTYENISEEEKIEIEKGMDDKLEILKKLKQICLMLKEYDLDYDEVWNEYYKLMIQKLLLDTPNTEKTPWGLRNKDLYRNYNSLMEDYEKISENPPTYYGNKLYQSGALEDFINMYATNEEIKKRYPKLKDHILTLVSDYKAEILKNKWEKEKAEEEGQGGGKRKSKGKGKKVSKKPVVSQKKESIYKEILGKQMKIYKMPDSRKEYVKYKGELLHISDYKDLMKQKAIAKTKTKVTKETKATQQKAIEKTKTKTKETKATQQKAKAIAKSKTKK</sequence>
<evidence type="ECO:0000256" key="1">
    <source>
        <dbReference type="SAM" id="MobiDB-lite"/>
    </source>
</evidence>
<dbReference type="AlphaFoldDB" id="A0A6C0LDG6"/>
<accession>A0A6C0LDG6</accession>
<proteinExistence type="predicted"/>
<feature type="region of interest" description="Disordered" evidence="1">
    <location>
        <begin position="151"/>
        <end position="180"/>
    </location>
</feature>
<organism evidence="2">
    <name type="scientific">viral metagenome</name>
    <dbReference type="NCBI Taxonomy" id="1070528"/>
    <lineage>
        <taxon>unclassified sequences</taxon>
        <taxon>metagenomes</taxon>
        <taxon>organismal metagenomes</taxon>
    </lineage>
</organism>
<feature type="region of interest" description="Disordered" evidence="1">
    <location>
        <begin position="255"/>
        <end position="275"/>
    </location>
</feature>
<name>A0A6C0LDG6_9ZZZZ</name>
<feature type="compositionally biased region" description="Basic residues" evidence="1">
    <location>
        <begin position="162"/>
        <end position="175"/>
    </location>
</feature>
<reference evidence="2" key="1">
    <citation type="journal article" date="2020" name="Nature">
        <title>Giant virus diversity and host interactions through global metagenomics.</title>
        <authorList>
            <person name="Schulz F."/>
            <person name="Roux S."/>
            <person name="Paez-Espino D."/>
            <person name="Jungbluth S."/>
            <person name="Walsh D.A."/>
            <person name="Denef V.J."/>
            <person name="McMahon K.D."/>
            <person name="Konstantinidis K.T."/>
            <person name="Eloe-Fadrosh E.A."/>
            <person name="Kyrpides N.C."/>
            <person name="Woyke T."/>
        </authorList>
    </citation>
    <scope>NUCLEOTIDE SEQUENCE</scope>
    <source>
        <strain evidence="2">GVMAG-M-3300027769-26</strain>
    </source>
</reference>
<evidence type="ECO:0000313" key="2">
    <source>
        <dbReference type="EMBL" id="QHU27768.1"/>
    </source>
</evidence>
<dbReference type="EMBL" id="MN740462">
    <property type="protein sequence ID" value="QHU27768.1"/>
    <property type="molecule type" value="Genomic_DNA"/>
</dbReference>